<comment type="cofactor">
    <cofactor evidence="1">
        <name>pyridoxal 5'-phosphate</name>
        <dbReference type="ChEBI" id="CHEBI:597326"/>
    </cofactor>
</comment>
<sequence>MVEPDNHRFDTRALHAGQRPDPTTGSRAVPIHQTTSYVFDSVDHAAGLFNLEVSGHLYSRISNPTVAVLEERIASLEGGVGAVCTASGQAAFHLAMATILHAGDHVVASRNIYGGSHNILNLTMPRFGITTSFVDPRDPAAFAEAIRPETRLVFAETLGNPGIEVLDIAAVAEVAHEAGLPLAVDSTFATPYLIRPIDHGADIIIHSVTKFLGGHGVAIGGVVVDGGRFDWAASGKFPTLTEPYVGYHGITFAEEFGPAALSMRARAEGLRDFGACMSPANAFYLLQGVETLPVRMARHVDNTHRVVEMLDAHEAVEWIRHPSHPSHPDHELAARLYPKGTGAILSFGVRGGREAGRKFIEAVGLASHLANVGDAKTLVIHPGSTTHQQMSAADLAEAGISEELIRLSVGLEDPDDICEDLAQALRASQR</sequence>
<proteinExistence type="inferred from homology"/>
<evidence type="ECO:0000256" key="4">
    <source>
        <dbReference type="ARBA" id="ARBA00022898"/>
    </source>
</evidence>
<protein>
    <recommendedName>
        <fullName evidence="7">O-acetylhomoserine aminocarboxypropyltransferase</fullName>
    </recommendedName>
</protein>
<evidence type="ECO:0000313" key="6">
    <source>
        <dbReference type="EMBL" id="SUZ84314.1"/>
    </source>
</evidence>
<dbReference type="Gene3D" id="3.90.1150.10">
    <property type="entry name" value="Aspartate Aminotransferase, domain 1"/>
    <property type="match status" value="1"/>
</dbReference>
<dbReference type="GO" id="GO:0003961">
    <property type="term" value="F:O-acetylhomoserine aminocarboxypropyltransferase activity"/>
    <property type="evidence" value="ECO:0007669"/>
    <property type="project" value="TreeGrafter"/>
</dbReference>
<dbReference type="InterPro" id="IPR006235">
    <property type="entry name" value="OAc-hSer/O-AcSer_sulfhydrylase"/>
</dbReference>
<dbReference type="GO" id="GO:0071269">
    <property type="term" value="P:L-homocysteine biosynthetic process"/>
    <property type="evidence" value="ECO:0007669"/>
    <property type="project" value="TreeGrafter"/>
</dbReference>
<feature type="compositionally biased region" description="Basic and acidic residues" evidence="5">
    <location>
        <begin position="1"/>
        <end position="13"/>
    </location>
</feature>
<organism evidence="6">
    <name type="scientific">marine metagenome</name>
    <dbReference type="NCBI Taxonomy" id="408172"/>
    <lineage>
        <taxon>unclassified sequences</taxon>
        <taxon>metagenomes</taxon>
        <taxon>ecological metagenomes</taxon>
    </lineage>
</organism>
<dbReference type="GO" id="GO:0006535">
    <property type="term" value="P:cysteine biosynthetic process from serine"/>
    <property type="evidence" value="ECO:0007669"/>
    <property type="project" value="TreeGrafter"/>
</dbReference>
<dbReference type="NCBIfam" id="NF006004">
    <property type="entry name" value="PRK08134.1"/>
    <property type="match status" value="1"/>
</dbReference>
<dbReference type="InterPro" id="IPR015421">
    <property type="entry name" value="PyrdxlP-dep_Trfase_major"/>
</dbReference>
<evidence type="ECO:0000256" key="5">
    <source>
        <dbReference type="SAM" id="MobiDB-lite"/>
    </source>
</evidence>
<dbReference type="PIRSF" id="PIRSF001434">
    <property type="entry name" value="CGS"/>
    <property type="match status" value="1"/>
</dbReference>
<evidence type="ECO:0000256" key="3">
    <source>
        <dbReference type="ARBA" id="ARBA00022679"/>
    </source>
</evidence>
<dbReference type="InterPro" id="IPR015422">
    <property type="entry name" value="PyrdxlP-dep_Trfase_small"/>
</dbReference>
<evidence type="ECO:0000256" key="1">
    <source>
        <dbReference type="ARBA" id="ARBA00001933"/>
    </source>
</evidence>
<reference evidence="6" key="1">
    <citation type="submission" date="2018-05" db="EMBL/GenBank/DDBJ databases">
        <authorList>
            <person name="Lanie J.A."/>
            <person name="Ng W.-L."/>
            <person name="Kazmierczak K.M."/>
            <person name="Andrzejewski T.M."/>
            <person name="Davidsen T.M."/>
            <person name="Wayne K.J."/>
            <person name="Tettelin H."/>
            <person name="Glass J.I."/>
            <person name="Rusch D."/>
            <person name="Podicherti R."/>
            <person name="Tsui H.-C.T."/>
            <person name="Winkler M.E."/>
        </authorList>
    </citation>
    <scope>NUCLEOTIDE SEQUENCE</scope>
</reference>
<dbReference type="FunFam" id="3.40.640.10:FF:000035">
    <property type="entry name" value="O-succinylhomoserine sulfhydrylase"/>
    <property type="match status" value="1"/>
</dbReference>
<gene>
    <name evidence="6" type="ORF">METZ01_LOCUS37168</name>
</gene>
<evidence type="ECO:0000256" key="2">
    <source>
        <dbReference type="ARBA" id="ARBA00009077"/>
    </source>
</evidence>
<accession>A0A381QZC3</accession>
<evidence type="ECO:0008006" key="7">
    <source>
        <dbReference type="Google" id="ProtNLM"/>
    </source>
</evidence>
<dbReference type="AlphaFoldDB" id="A0A381QZC3"/>
<dbReference type="EMBL" id="UINC01001590">
    <property type="protein sequence ID" value="SUZ84314.1"/>
    <property type="molecule type" value="Genomic_DNA"/>
</dbReference>
<dbReference type="InterPro" id="IPR015424">
    <property type="entry name" value="PyrdxlP-dep_Trfase"/>
</dbReference>
<comment type="similarity">
    <text evidence="2">Belongs to the trans-sulfuration enzymes family.</text>
</comment>
<dbReference type="Gene3D" id="3.40.640.10">
    <property type="entry name" value="Type I PLP-dependent aspartate aminotransferase-like (Major domain)"/>
    <property type="match status" value="1"/>
</dbReference>
<dbReference type="NCBIfam" id="TIGR01326">
    <property type="entry name" value="OAH_OAS_sulfhy"/>
    <property type="match status" value="1"/>
</dbReference>
<keyword evidence="4" id="KW-0663">Pyridoxal phosphate</keyword>
<name>A0A381QZC3_9ZZZZ</name>
<dbReference type="PANTHER" id="PTHR43797">
    <property type="entry name" value="HOMOCYSTEINE/CYSTEINE SYNTHASE"/>
    <property type="match status" value="1"/>
</dbReference>
<dbReference type="GO" id="GO:0005737">
    <property type="term" value="C:cytoplasm"/>
    <property type="evidence" value="ECO:0007669"/>
    <property type="project" value="TreeGrafter"/>
</dbReference>
<dbReference type="SUPFAM" id="SSF53383">
    <property type="entry name" value="PLP-dependent transferases"/>
    <property type="match status" value="1"/>
</dbReference>
<dbReference type="PANTHER" id="PTHR43797:SF2">
    <property type="entry name" value="HOMOCYSTEINE_CYSTEINE SYNTHASE"/>
    <property type="match status" value="1"/>
</dbReference>
<keyword evidence="3" id="KW-0808">Transferase</keyword>
<dbReference type="GO" id="GO:0004124">
    <property type="term" value="F:cysteine synthase activity"/>
    <property type="evidence" value="ECO:0007669"/>
    <property type="project" value="TreeGrafter"/>
</dbReference>
<dbReference type="GO" id="GO:0030170">
    <property type="term" value="F:pyridoxal phosphate binding"/>
    <property type="evidence" value="ECO:0007669"/>
    <property type="project" value="InterPro"/>
</dbReference>
<dbReference type="CDD" id="cd00614">
    <property type="entry name" value="CGS_like"/>
    <property type="match status" value="1"/>
</dbReference>
<dbReference type="GO" id="GO:0019346">
    <property type="term" value="P:transsulfuration"/>
    <property type="evidence" value="ECO:0007669"/>
    <property type="project" value="InterPro"/>
</dbReference>
<dbReference type="Pfam" id="PF01053">
    <property type="entry name" value="Cys_Met_Meta_PP"/>
    <property type="match status" value="1"/>
</dbReference>
<feature type="region of interest" description="Disordered" evidence="5">
    <location>
        <begin position="1"/>
        <end position="29"/>
    </location>
</feature>
<dbReference type="InterPro" id="IPR000277">
    <property type="entry name" value="Cys/Met-Metab_PyrdxlP-dep_enz"/>
</dbReference>